<proteinExistence type="inferred from homology"/>
<keyword evidence="5 8" id="KW-0963">Cytoplasm</keyword>
<dbReference type="GO" id="GO:0030643">
    <property type="term" value="P:intracellular phosphate ion homeostasis"/>
    <property type="evidence" value="ECO:0007669"/>
    <property type="project" value="InterPro"/>
</dbReference>
<keyword evidence="11" id="KW-1185">Reference proteome</keyword>
<dbReference type="Proteomes" id="UP000308271">
    <property type="component" value="Unassembled WGS sequence"/>
</dbReference>
<accession>A0A5C4SAU4</accession>
<dbReference type="GO" id="GO:0005737">
    <property type="term" value="C:cytoplasm"/>
    <property type="evidence" value="ECO:0007669"/>
    <property type="project" value="UniProtKB-SubCell"/>
</dbReference>
<dbReference type="InterPro" id="IPR028366">
    <property type="entry name" value="PhoU"/>
</dbReference>
<dbReference type="AlphaFoldDB" id="A0A5C4SAU4"/>
<feature type="domain" description="PhoU" evidence="9">
    <location>
        <begin position="18"/>
        <end position="105"/>
    </location>
</feature>
<comment type="caution">
    <text evidence="10">The sequence shown here is derived from an EMBL/GenBank/DDBJ whole genome shotgun (WGS) entry which is preliminary data.</text>
</comment>
<comment type="similarity">
    <text evidence="2 8">Belongs to the PhoU family.</text>
</comment>
<keyword evidence="4 8" id="KW-0813">Transport</keyword>
<name>A0A5C4SAU4_CHLTI</name>
<evidence type="ECO:0000259" key="9">
    <source>
        <dbReference type="Pfam" id="PF01895"/>
    </source>
</evidence>
<dbReference type="NCBIfam" id="TIGR02135">
    <property type="entry name" value="phoU_full"/>
    <property type="match status" value="1"/>
</dbReference>
<dbReference type="InterPro" id="IPR038078">
    <property type="entry name" value="PhoU-like_sf"/>
</dbReference>
<evidence type="ECO:0000256" key="7">
    <source>
        <dbReference type="ARBA" id="ARBA00056181"/>
    </source>
</evidence>
<comment type="subunit">
    <text evidence="3 8">Homodimer.</text>
</comment>
<evidence type="ECO:0000256" key="8">
    <source>
        <dbReference type="PIRNR" id="PIRNR003107"/>
    </source>
</evidence>
<gene>
    <name evidence="10" type="primary">phoU</name>
    <name evidence="10" type="ORF">FGF66_01005</name>
</gene>
<evidence type="ECO:0000256" key="3">
    <source>
        <dbReference type="ARBA" id="ARBA00011738"/>
    </source>
</evidence>
<dbReference type="OrthoDB" id="9814256at2"/>
<dbReference type="InterPro" id="IPR026022">
    <property type="entry name" value="PhoU_dom"/>
</dbReference>
<dbReference type="RefSeq" id="WP_139455835.1">
    <property type="nucleotide sequence ID" value="NZ_VDCH01000001.1"/>
</dbReference>
<comment type="subcellular location">
    <subcellularLocation>
        <location evidence="1 8">Cytoplasm</location>
    </subcellularLocation>
</comment>
<organism evidence="10 11">
    <name type="scientific">Chlorobaculum thiosulfatiphilum</name>
    <name type="common">Chlorobium limicola f.sp. thiosulfatophilum</name>
    <dbReference type="NCBI Taxonomy" id="115852"/>
    <lineage>
        <taxon>Bacteria</taxon>
        <taxon>Pseudomonadati</taxon>
        <taxon>Chlorobiota</taxon>
        <taxon>Chlorobiia</taxon>
        <taxon>Chlorobiales</taxon>
        <taxon>Chlorobiaceae</taxon>
        <taxon>Chlorobaculum</taxon>
    </lineage>
</organism>
<dbReference type="GO" id="GO:0006817">
    <property type="term" value="P:phosphate ion transport"/>
    <property type="evidence" value="ECO:0007669"/>
    <property type="project" value="UniProtKB-KW"/>
</dbReference>
<dbReference type="PANTHER" id="PTHR42930">
    <property type="entry name" value="PHOSPHATE-SPECIFIC TRANSPORT SYSTEM ACCESSORY PROTEIN PHOU"/>
    <property type="match status" value="1"/>
</dbReference>
<dbReference type="Gene3D" id="1.20.58.220">
    <property type="entry name" value="Phosphate transport system protein phou homolog 2, domain 2"/>
    <property type="match status" value="2"/>
</dbReference>
<dbReference type="PANTHER" id="PTHR42930:SF3">
    <property type="entry name" value="PHOSPHATE-SPECIFIC TRANSPORT SYSTEM ACCESSORY PROTEIN PHOU"/>
    <property type="match status" value="1"/>
</dbReference>
<protein>
    <recommendedName>
        <fullName evidence="8">Phosphate-specific transport system accessory protein PhoU</fullName>
    </recommendedName>
</protein>
<keyword evidence="6 8" id="KW-0592">Phosphate transport</keyword>
<sequence length="228" mass="26331">MSERPVHEYIKELSEALVQLSEKVLQNFNEALYAVTHKDIQTARKIRIVDDEIDQAEVRLEEQCLEFLALHQPVARDLRSMVTIIKINDDLERIGDLAVHIIERMPELGEEVMERYEFEKMGILSATMVRQAIEAFINRDRPLADKVCAMDEEVDTMHRSVFKKVADAMKSCNTDTEQLLAVLSVSRYIERMADHATRIALEVIYLVTGEIVRHSDDTFEKLIQSLKD</sequence>
<dbReference type="PIRSF" id="PIRSF003107">
    <property type="entry name" value="PhoU"/>
    <property type="match status" value="1"/>
</dbReference>
<reference evidence="10 11" key="1">
    <citation type="submission" date="2019-05" db="EMBL/GenBank/DDBJ databases">
        <title>Draft Whole-Genome sequence of the green sulfur bacterium Chlorobaculum thiosulfatiphilum DSM 249.</title>
        <authorList>
            <person name="Meyer T.E."/>
            <person name="Kyndt J.A."/>
        </authorList>
    </citation>
    <scope>NUCLEOTIDE SEQUENCE [LARGE SCALE GENOMIC DNA]</scope>
    <source>
        <strain evidence="10 11">DSM 249</strain>
    </source>
</reference>
<comment type="function">
    <text evidence="7 8">Plays a role in the regulation of phosphate uptake.</text>
</comment>
<dbReference type="SUPFAM" id="SSF109755">
    <property type="entry name" value="PhoU-like"/>
    <property type="match status" value="1"/>
</dbReference>
<dbReference type="EMBL" id="VDCH01000001">
    <property type="protein sequence ID" value="TNJ40365.1"/>
    <property type="molecule type" value="Genomic_DNA"/>
</dbReference>
<dbReference type="FunFam" id="1.20.58.220:FF:000004">
    <property type="entry name" value="Phosphate-specific transport system accessory protein PhoU"/>
    <property type="match status" value="1"/>
</dbReference>
<evidence type="ECO:0000256" key="1">
    <source>
        <dbReference type="ARBA" id="ARBA00004496"/>
    </source>
</evidence>
<evidence type="ECO:0000256" key="5">
    <source>
        <dbReference type="ARBA" id="ARBA00022490"/>
    </source>
</evidence>
<evidence type="ECO:0000313" key="11">
    <source>
        <dbReference type="Proteomes" id="UP000308271"/>
    </source>
</evidence>
<evidence type="ECO:0000256" key="4">
    <source>
        <dbReference type="ARBA" id="ARBA00022448"/>
    </source>
</evidence>
<dbReference type="Pfam" id="PF01895">
    <property type="entry name" value="PhoU"/>
    <property type="match status" value="2"/>
</dbReference>
<feature type="domain" description="PhoU" evidence="9">
    <location>
        <begin position="119"/>
        <end position="201"/>
    </location>
</feature>
<dbReference type="GO" id="GO:0045936">
    <property type="term" value="P:negative regulation of phosphate metabolic process"/>
    <property type="evidence" value="ECO:0007669"/>
    <property type="project" value="InterPro"/>
</dbReference>
<evidence type="ECO:0000256" key="2">
    <source>
        <dbReference type="ARBA" id="ARBA00008107"/>
    </source>
</evidence>
<evidence type="ECO:0000313" key="10">
    <source>
        <dbReference type="EMBL" id="TNJ40365.1"/>
    </source>
</evidence>
<evidence type="ECO:0000256" key="6">
    <source>
        <dbReference type="ARBA" id="ARBA00022592"/>
    </source>
</evidence>